<name>A0A2U1M9S4_ARTAN</name>
<dbReference type="OrthoDB" id="5984008at2759"/>
<evidence type="ECO:0000256" key="2">
    <source>
        <dbReference type="ARBA" id="ARBA00022448"/>
    </source>
</evidence>
<evidence type="ECO:0000256" key="10">
    <source>
        <dbReference type="ARBA" id="ARBA00023303"/>
    </source>
</evidence>
<dbReference type="AlphaFoldDB" id="A0A2U1M9S4"/>
<dbReference type="GO" id="GO:0016020">
    <property type="term" value="C:membrane"/>
    <property type="evidence" value="ECO:0007669"/>
    <property type="project" value="UniProtKB-SubCell"/>
</dbReference>
<evidence type="ECO:0000256" key="4">
    <source>
        <dbReference type="ARBA" id="ARBA00022989"/>
    </source>
</evidence>
<keyword evidence="2" id="KW-0813">Transport</keyword>
<evidence type="ECO:0000256" key="6">
    <source>
        <dbReference type="ARBA" id="ARBA00023136"/>
    </source>
</evidence>
<dbReference type="InterPro" id="IPR019594">
    <property type="entry name" value="Glu/Gly-bd"/>
</dbReference>
<dbReference type="InterPro" id="IPR001320">
    <property type="entry name" value="Iontro_rcpt_C"/>
</dbReference>
<evidence type="ECO:0000256" key="5">
    <source>
        <dbReference type="ARBA" id="ARBA00023065"/>
    </source>
</evidence>
<keyword evidence="4 11" id="KW-1133">Transmembrane helix</keyword>
<organism evidence="13 14">
    <name type="scientific">Artemisia annua</name>
    <name type="common">Sweet wormwood</name>
    <dbReference type="NCBI Taxonomy" id="35608"/>
    <lineage>
        <taxon>Eukaryota</taxon>
        <taxon>Viridiplantae</taxon>
        <taxon>Streptophyta</taxon>
        <taxon>Embryophyta</taxon>
        <taxon>Tracheophyta</taxon>
        <taxon>Spermatophyta</taxon>
        <taxon>Magnoliopsida</taxon>
        <taxon>eudicotyledons</taxon>
        <taxon>Gunneridae</taxon>
        <taxon>Pentapetalae</taxon>
        <taxon>asterids</taxon>
        <taxon>campanulids</taxon>
        <taxon>Asterales</taxon>
        <taxon>Asteraceae</taxon>
        <taxon>Asteroideae</taxon>
        <taxon>Anthemideae</taxon>
        <taxon>Artemisiinae</taxon>
        <taxon>Artemisia</taxon>
    </lineage>
</organism>
<keyword evidence="10" id="KW-0407">Ion channel</keyword>
<dbReference type="EMBL" id="PKPP01006022">
    <property type="protein sequence ID" value="PWA57972.1"/>
    <property type="molecule type" value="Genomic_DNA"/>
</dbReference>
<dbReference type="SMR" id="A0A2U1M9S4"/>
<keyword evidence="9" id="KW-1071">Ligand-gated ion channel</keyword>
<feature type="transmembrane region" description="Helical" evidence="11">
    <location>
        <begin position="889"/>
        <end position="908"/>
    </location>
</feature>
<dbReference type="InterPro" id="IPR028082">
    <property type="entry name" value="Peripla_BP_I"/>
</dbReference>
<dbReference type="FunFam" id="3.40.50.2300:FF:000081">
    <property type="entry name" value="Glutamate receptor"/>
    <property type="match status" value="1"/>
</dbReference>
<dbReference type="Gene3D" id="1.10.287.70">
    <property type="match status" value="1"/>
</dbReference>
<dbReference type="FunFam" id="3.40.190.10:FF:000103">
    <property type="entry name" value="Glutamate receptor"/>
    <property type="match status" value="1"/>
</dbReference>
<evidence type="ECO:0000313" key="13">
    <source>
        <dbReference type="EMBL" id="PWA57972.1"/>
    </source>
</evidence>
<protein>
    <submittedName>
        <fullName evidence="13">Ionotropic glutamate receptor, metazoa</fullName>
    </submittedName>
</protein>
<dbReference type="InterPro" id="IPR001828">
    <property type="entry name" value="ANF_lig-bd_rcpt"/>
</dbReference>
<accession>A0A2U1M9S4</accession>
<comment type="subcellular location">
    <subcellularLocation>
        <location evidence="1">Membrane</location>
        <topology evidence="1">Multi-pass membrane protein</topology>
    </subcellularLocation>
</comment>
<dbReference type="Gene3D" id="3.40.190.10">
    <property type="entry name" value="Periplasmic binding protein-like II"/>
    <property type="match status" value="3"/>
</dbReference>
<evidence type="ECO:0000256" key="8">
    <source>
        <dbReference type="ARBA" id="ARBA00023180"/>
    </source>
</evidence>
<keyword evidence="6 11" id="KW-0472">Membrane</keyword>
<proteinExistence type="predicted"/>
<keyword evidence="5" id="KW-0406">Ion transport</keyword>
<keyword evidence="8" id="KW-0325">Glycoprotein</keyword>
<sequence>MGCRRETLNTNSRTVCLSIKGWNRGVYGDSFVAGVTVSNLNFEDYRRKPYYSYDDYAKALSGGGADAIIDEVPYVKMFLGKYSTDYAMILSEPTTSGFAFIFQKGSPLVTQMFRQIAKIREDGTLRLLEKKWFEKHSSSSQDPPRKPKTLNFGMFRAADLLENLKVQAIVGPETSVEAKFLSVLGKKTKVPIFSLATNPSFLSATHPYFFQMTQDETIQWNGLAAIVESFKWTNVILVHEDNEFGRESVSFMMDSFHTKSIHVSYKSAISPSAKDDQILDELHKLSNLQETIFIIHISPTLAFRILVYAKRLGLMSQGYAWIVTDKTMNFFDPVELDEEVLESFQGVIGLRYHIPSTTQFRNFYRRLRKNYPFNNPNIYNVLSYDAICALATAVEREESRKFVFQALLNVTYKGLSGEFHLVSKKYVAKPLEIVNVIGKGERRVGFWTEDDGITMHIKHKLDHRHSFSVNGLQDIFWPGGSMIPPRRRILQKSKKLRIGVPMLAGFNEFLSVVHDPQTNVVTPTGFCIDVFKSALDALPYDVPYEFVPFEAANERPTSEDYNQLIYEVYLENYDAVVGDTTITANRSLYVDFTIPYTDLGVGTIAKKDNHRNMWWFMEPLDTRMWVTTTFSFFVIGATIWVIEYPTNKEFQGPWHRVVGNVLWFSFSTLTFSHRAKLLSNLSRLLVIVWLFILFVMITCYNAALSSMLTVQQIQLTRRGLDIGYHAGSFIEGVIINNSDFKNPSLKPFNSLDQYANALSGGSKKGGAVAIMDEFPYIKLFLAKYGDAYDLVSYEPNTNGFGFVFPKGSPLVPDISREIAKLREDGEILKLEKKWFRKDSSFMPKDSQEANLTILTLYNFRGLFMIGGLFLALVPLVFLICYVYEHSFLVYYILMINPRFVLELLHSVLMRTRLMN</sequence>
<feature type="domain" description="Ionotropic glutamate receptor C-terminal" evidence="12">
    <location>
        <begin position="497"/>
        <end position="837"/>
    </location>
</feature>
<evidence type="ECO:0000256" key="9">
    <source>
        <dbReference type="ARBA" id="ARBA00023286"/>
    </source>
</evidence>
<dbReference type="SUPFAM" id="SSF53822">
    <property type="entry name" value="Periplasmic binding protein-like I"/>
    <property type="match status" value="1"/>
</dbReference>
<feature type="transmembrane region" description="Helical" evidence="11">
    <location>
        <begin position="862"/>
        <end position="883"/>
    </location>
</feature>
<dbReference type="SMART" id="SM00079">
    <property type="entry name" value="PBPe"/>
    <property type="match status" value="1"/>
</dbReference>
<comment type="caution">
    <text evidence="13">The sequence shown here is derived from an EMBL/GenBank/DDBJ whole genome shotgun (WGS) entry which is preliminary data.</text>
</comment>
<keyword evidence="7 13" id="KW-0675">Receptor</keyword>
<evidence type="ECO:0000256" key="1">
    <source>
        <dbReference type="ARBA" id="ARBA00004141"/>
    </source>
</evidence>
<keyword evidence="3 11" id="KW-0812">Transmembrane</keyword>
<evidence type="ECO:0000313" key="14">
    <source>
        <dbReference type="Proteomes" id="UP000245207"/>
    </source>
</evidence>
<gene>
    <name evidence="13" type="ORF">CTI12_AA361130</name>
</gene>
<dbReference type="Gene3D" id="3.40.50.2300">
    <property type="match status" value="2"/>
</dbReference>
<dbReference type="InterPro" id="IPR015683">
    <property type="entry name" value="Ionotropic_Glu_rcpt"/>
</dbReference>
<feature type="transmembrane region" description="Helical" evidence="11">
    <location>
        <begin position="654"/>
        <end position="672"/>
    </location>
</feature>
<feature type="transmembrane region" description="Helical" evidence="11">
    <location>
        <begin position="684"/>
        <end position="708"/>
    </location>
</feature>
<dbReference type="Pfam" id="PF00060">
    <property type="entry name" value="Lig_chan"/>
    <property type="match status" value="1"/>
</dbReference>
<evidence type="ECO:0000256" key="7">
    <source>
        <dbReference type="ARBA" id="ARBA00023170"/>
    </source>
</evidence>
<dbReference type="PANTHER" id="PTHR18966">
    <property type="entry name" value="IONOTROPIC GLUTAMATE RECEPTOR"/>
    <property type="match status" value="1"/>
</dbReference>
<dbReference type="GO" id="GO:0015276">
    <property type="term" value="F:ligand-gated monoatomic ion channel activity"/>
    <property type="evidence" value="ECO:0007669"/>
    <property type="project" value="InterPro"/>
</dbReference>
<dbReference type="Pfam" id="PF01094">
    <property type="entry name" value="ANF_receptor"/>
    <property type="match status" value="1"/>
</dbReference>
<dbReference type="Proteomes" id="UP000245207">
    <property type="component" value="Unassembled WGS sequence"/>
</dbReference>
<feature type="transmembrane region" description="Helical" evidence="11">
    <location>
        <begin position="624"/>
        <end position="642"/>
    </location>
</feature>
<evidence type="ECO:0000259" key="12">
    <source>
        <dbReference type="SMART" id="SM00079"/>
    </source>
</evidence>
<reference evidence="13 14" key="1">
    <citation type="journal article" date="2018" name="Mol. Plant">
        <title>The genome of Artemisia annua provides insight into the evolution of Asteraceae family and artemisinin biosynthesis.</title>
        <authorList>
            <person name="Shen Q."/>
            <person name="Zhang L."/>
            <person name="Liao Z."/>
            <person name="Wang S."/>
            <person name="Yan T."/>
            <person name="Shi P."/>
            <person name="Liu M."/>
            <person name="Fu X."/>
            <person name="Pan Q."/>
            <person name="Wang Y."/>
            <person name="Lv Z."/>
            <person name="Lu X."/>
            <person name="Zhang F."/>
            <person name="Jiang W."/>
            <person name="Ma Y."/>
            <person name="Chen M."/>
            <person name="Hao X."/>
            <person name="Li L."/>
            <person name="Tang Y."/>
            <person name="Lv G."/>
            <person name="Zhou Y."/>
            <person name="Sun X."/>
            <person name="Brodelius P.E."/>
            <person name="Rose J.K.C."/>
            <person name="Tang K."/>
        </authorList>
    </citation>
    <scope>NUCLEOTIDE SEQUENCE [LARGE SCALE GENOMIC DNA]</scope>
    <source>
        <strain evidence="14">cv. Huhao1</strain>
        <tissue evidence="13">Leaf</tissue>
    </source>
</reference>
<dbReference type="CDD" id="cd13686">
    <property type="entry name" value="GluR_Plant"/>
    <property type="match status" value="1"/>
</dbReference>
<evidence type="ECO:0000256" key="11">
    <source>
        <dbReference type="SAM" id="Phobius"/>
    </source>
</evidence>
<keyword evidence="14" id="KW-1185">Reference proteome</keyword>
<evidence type="ECO:0000256" key="3">
    <source>
        <dbReference type="ARBA" id="ARBA00022692"/>
    </source>
</evidence>
<dbReference type="SUPFAM" id="SSF53850">
    <property type="entry name" value="Periplasmic binding protein-like II"/>
    <property type="match status" value="2"/>
</dbReference>
<dbReference type="Pfam" id="PF10613">
    <property type="entry name" value="Lig_chan-Glu_bd"/>
    <property type="match status" value="1"/>
</dbReference>